<organism evidence="1">
    <name type="scientific">marine sediment metagenome</name>
    <dbReference type="NCBI Taxonomy" id="412755"/>
    <lineage>
        <taxon>unclassified sequences</taxon>
        <taxon>metagenomes</taxon>
        <taxon>ecological metagenomes</taxon>
    </lineage>
</organism>
<sequence length="888" mass="96460">MKSQISFFFIFLFSLVLTSSFISAPFGYDNPTLPSLEQDLFGGKPSGFYMPNNQSLFGNFSFDGICLDGGVEIKEGVICATKLEIFNITSVNVTRQNVTVLDNFIIEGDITAEGGFFDYLGSIVNNILNIFVTDMNVSNDLIVEGNIENYGTGSFVNSIFLIDGDMADGDATLVINSQINLHSCINLTEGSGNLGFQICNDGSGTNRLVFSNSHDGYEWFWIDRDDGTINFLNDTIFTNLIVENVNSTGNIVSEGNVTASFFFGDGSQLTGINIGTQNSTAWNRSGTNVFLANIGDRVGIGTSSPQNTLNVLGDINVTENATFGNDVIIEGTLFGGSPVKISGGLNVTGNINALNNLTILDYFFLSNSYSLPPGQSKILRRNSATKAVFGVQNEIATASTDSGAGYVLNTSVAEYRIDLHSALDLNNPNDTVHHLLGANNREIWRLNPSADSSFIFESSLDSEIVMINRTGLFVTGDVNITGDLYVNSSSLYIGSEKISYAHGDDDGIMLNGSIHLEARDGVGGNIALHEGTEPLVCVSNDGGRLWYNLSNDLMWQDKNSVSKKVLLEGDIMNNSDRIISPDTLKDLTITNDTLIYNDGTTDRAVFNLVVSKIISPNGLNIIKAHDSYTQILFNDYIRLNINAGTSYLRSNDGKNRVEIKGASVALKYDSQNRVWIDNVYTEVMNPGRTGGIDIRNSAIKITLNDINRFKADDSETKILSMDGTFYARVSDTQFNIWDGSRNRIDINSVSNIGTSPDGSKKIKINNTGAYYNDVEIGTGGGGYSDKITSPNELKNLTLTNSDLIYYDGTRDRIDVTAVHSKFFSPDGDYTLLDDSQYLYNDGTRNRLEINANGGMLASQNGAHSLIVDNTGVFADGSEIVTASDVNIA</sequence>
<name>A0A0F9QR52_9ZZZZ</name>
<proteinExistence type="predicted"/>
<dbReference type="EMBL" id="LAZR01001418">
    <property type="protein sequence ID" value="KKN44949.1"/>
    <property type="molecule type" value="Genomic_DNA"/>
</dbReference>
<reference evidence="1" key="1">
    <citation type="journal article" date="2015" name="Nature">
        <title>Complex archaea that bridge the gap between prokaryotes and eukaryotes.</title>
        <authorList>
            <person name="Spang A."/>
            <person name="Saw J.H."/>
            <person name="Jorgensen S.L."/>
            <person name="Zaremba-Niedzwiedzka K."/>
            <person name="Martijn J."/>
            <person name="Lind A.E."/>
            <person name="van Eijk R."/>
            <person name="Schleper C."/>
            <person name="Guy L."/>
            <person name="Ettema T.J."/>
        </authorList>
    </citation>
    <scope>NUCLEOTIDE SEQUENCE</scope>
</reference>
<accession>A0A0F9QR52</accession>
<gene>
    <name evidence="1" type="ORF">LCGC14_0687690</name>
</gene>
<feature type="non-terminal residue" evidence="1">
    <location>
        <position position="888"/>
    </location>
</feature>
<evidence type="ECO:0000313" key="1">
    <source>
        <dbReference type="EMBL" id="KKN44949.1"/>
    </source>
</evidence>
<dbReference type="AlphaFoldDB" id="A0A0F9QR52"/>
<protein>
    <submittedName>
        <fullName evidence="1">Uncharacterized protein</fullName>
    </submittedName>
</protein>
<comment type="caution">
    <text evidence="1">The sequence shown here is derived from an EMBL/GenBank/DDBJ whole genome shotgun (WGS) entry which is preliminary data.</text>
</comment>